<reference evidence="9 10" key="1">
    <citation type="submission" date="2019-02" db="EMBL/GenBank/DDBJ databases">
        <title>Deep-cultivation of Planctomycetes and their phenomic and genomic characterization uncovers novel biology.</title>
        <authorList>
            <person name="Wiegand S."/>
            <person name="Jogler M."/>
            <person name="Boedeker C."/>
            <person name="Pinto D."/>
            <person name="Vollmers J."/>
            <person name="Rivas-Marin E."/>
            <person name="Kohn T."/>
            <person name="Peeters S.H."/>
            <person name="Heuer A."/>
            <person name="Rast P."/>
            <person name="Oberbeckmann S."/>
            <person name="Bunk B."/>
            <person name="Jeske O."/>
            <person name="Meyerdierks A."/>
            <person name="Storesund J.E."/>
            <person name="Kallscheuer N."/>
            <person name="Luecker S."/>
            <person name="Lage O.M."/>
            <person name="Pohl T."/>
            <person name="Merkel B.J."/>
            <person name="Hornburger P."/>
            <person name="Mueller R.-W."/>
            <person name="Bruemmer F."/>
            <person name="Labrenz M."/>
            <person name="Spormann A.M."/>
            <person name="Op den Camp H."/>
            <person name="Overmann J."/>
            <person name="Amann R."/>
            <person name="Jetten M.S.M."/>
            <person name="Mascher T."/>
            <person name="Medema M.H."/>
            <person name="Devos D.P."/>
            <person name="Kaster A.-K."/>
            <person name="Ovreas L."/>
            <person name="Rohde M."/>
            <person name="Galperin M.Y."/>
            <person name="Jogler C."/>
        </authorList>
    </citation>
    <scope>NUCLEOTIDE SEQUENCE [LARGE SCALE GENOMIC DNA]</scope>
    <source>
        <strain evidence="9 10">Pan44</strain>
    </source>
</reference>
<dbReference type="OrthoDB" id="280278at2"/>
<dbReference type="PROSITE" id="PS51257">
    <property type="entry name" value="PROKAR_LIPOPROTEIN"/>
    <property type="match status" value="1"/>
</dbReference>
<dbReference type="PANTHER" id="PTHR43811:SF19">
    <property type="entry name" value="39 KDA FK506-BINDING NUCLEAR PROTEIN"/>
    <property type="match status" value="1"/>
</dbReference>
<evidence type="ECO:0000256" key="3">
    <source>
        <dbReference type="ARBA" id="ARBA00023110"/>
    </source>
</evidence>
<name>A0A517SHW9_9PLAN</name>
<feature type="signal peptide" evidence="7">
    <location>
        <begin position="1"/>
        <end position="29"/>
    </location>
</feature>
<dbReference type="PROSITE" id="PS50059">
    <property type="entry name" value="FKBP_PPIASE"/>
    <property type="match status" value="1"/>
</dbReference>
<evidence type="ECO:0000256" key="5">
    <source>
        <dbReference type="PROSITE-ProRule" id="PRU00277"/>
    </source>
</evidence>
<feature type="chain" id="PRO_5022191789" description="Peptidyl-prolyl cis-trans isomerase" evidence="7">
    <location>
        <begin position="30"/>
        <end position="182"/>
    </location>
</feature>
<dbReference type="AlphaFoldDB" id="A0A517SHW9"/>
<evidence type="ECO:0000313" key="10">
    <source>
        <dbReference type="Proteomes" id="UP000315700"/>
    </source>
</evidence>
<dbReference type="Proteomes" id="UP000315700">
    <property type="component" value="Chromosome"/>
</dbReference>
<dbReference type="InterPro" id="IPR001179">
    <property type="entry name" value="PPIase_FKBP_dom"/>
</dbReference>
<comment type="similarity">
    <text evidence="2 6">Belongs to the FKBP-type PPIase family.</text>
</comment>
<evidence type="ECO:0000256" key="2">
    <source>
        <dbReference type="ARBA" id="ARBA00006577"/>
    </source>
</evidence>
<evidence type="ECO:0000256" key="1">
    <source>
        <dbReference type="ARBA" id="ARBA00000971"/>
    </source>
</evidence>
<accession>A0A517SHW9</accession>
<evidence type="ECO:0000259" key="8">
    <source>
        <dbReference type="PROSITE" id="PS50059"/>
    </source>
</evidence>
<evidence type="ECO:0000256" key="6">
    <source>
        <dbReference type="RuleBase" id="RU003915"/>
    </source>
</evidence>
<gene>
    <name evidence="9" type="ORF">Pan44_37720</name>
</gene>
<keyword evidence="10" id="KW-1185">Reference proteome</keyword>
<evidence type="ECO:0000313" key="9">
    <source>
        <dbReference type="EMBL" id="QDT55726.1"/>
    </source>
</evidence>
<protein>
    <recommendedName>
        <fullName evidence="6">Peptidyl-prolyl cis-trans isomerase</fullName>
        <ecNumber evidence="6">5.2.1.8</ecNumber>
    </recommendedName>
</protein>
<comment type="catalytic activity">
    <reaction evidence="1 5 6">
        <text>[protein]-peptidylproline (omega=180) = [protein]-peptidylproline (omega=0)</text>
        <dbReference type="Rhea" id="RHEA:16237"/>
        <dbReference type="Rhea" id="RHEA-COMP:10747"/>
        <dbReference type="Rhea" id="RHEA-COMP:10748"/>
        <dbReference type="ChEBI" id="CHEBI:83833"/>
        <dbReference type="ChEBI" id="CHEBI:83834"/>
        <dbReference type="EC" id="5.2.1.8"/>
    </reaction>
</comment>
<dbReference type="Gene3D" id="3.10.50.40">
    <property type="match status" value="1"/>
</dbReference>
<dbReference type="EC" id="5.2.1.8" evidence="6"/>
<dbReference type="SUPFAM" id="SSF54534">
    <property type="entry name" value="FKBP-like"/>
    <property type="match status" value="1"/>
</dbReference>
<dbReference type="EMBL" id="CP036271">
    <property type="protein sequence ID" value="QDT55726.1"/>
    <property type="molecule type" value="Genomic_DNA"/>
</dbReference>
<keyword evidence="3 5" id="KW-0697">Rotamase</keyword>
<dbReference type="InterPro" id="IPR046357">
    <property type="entry name" value="PPIase_dom_sf"/>
</dbReference>
<organism evidence="9 10">
    <name type="scientific">Caulifigura coniformis</name>
    <dbReference type="NCBI Taxonomy" id="2527983"/>
    <lineage>
        <taxon>Bacteria</taxon>
        <taxon>Pseudomonadati</taxon>
        <taxon>Planctomycetota</taxon>
        <taxon>Planctomycetia</taxon>
        <taxon>Planctomycetales</taxon>
        <taxon>Planctomycetaceae</taxon>
        <taxon>Caulifigura</taxon>
    </lineage>
</organism>
<sequence length="182" mass="19132" precursor="true">MLRNRLAGLALIGLATSVAGCGTVDVAQAADEKPAAAAPKETGKNVADSAPEVAFPSLPKGAGKMDDNAPKTFTTTESGLKYRVLRAGTDPKPTARQAVEVHYHGWLDNKKVFDSSYERGETISFGLNQVIPGWTEGMQKVGKGGMIELEIPAKLGYGSRGAGAAVPPNATLHFLVELKDIK</sequence>
<dbReference type="RefSeq" id="WP_145031891.1">
    <property type="nucleotide sequence ID" value="NZ_CP036271.1"/>
</dbReference>
<keyword evidence="4 5" id="KW-0413">Isomerase</keyword>
<evidence type="ECO:0000256" key="7">
    <source>
        <dbReference type="SAM" id="SignalP"/>
    </source>
</evidence>
<proteinExistence type="inferred from homology"/>
<dbReference type="GO" id="GO:0003755">
    <property type="term" value="F:peptidyl-prolyl cis-trans isomerase activity"/>
    <property type="evidence" value="ECO:0007669"/>
    <property type="project" value="UniProtKB-UniRule"/>
</dbReference>
<feature type="domain" description="PPIase FKBP-type" evidence="8">
    <location>
        <begin position="96"/>
        <end position="182"/>
    </location>
</feature>
<dbReference type="KEGG" id="ccos:Pan44_37720"/>
<dbReference type="PANTHER" id="PTHR43811">
    <property type="entry name" value="FKBP-TYPE PEPTIDYL-PROLYL CIS-TRANS ISOMERASE FKPA"/>
    <property type="match status" value="1"/>
</dbReference>
<dbReference type="InParanoid" id="A0A517SHW9"/>
<evidence type="ECO:0000256" key="4">
    <source>
        <dbReference type="ARBA" id="ARBA00023235"/>
    </source>
</evidence>
<dbReference type="FunCoup" id="A0A517SHW9">
    <property type="interactions" value="481"/>
</dbReference>
<dbReference type="Pfam" id="PF00254">
    <property type="entry name" value="FKBP_C"/>
    <property type="match status" value="1"/>
</dbReference>
<keyword evidence="7" id="KW-0732">Signal</keyword>